<organism evidence="2 3">
    <name type="scientific">Tetrahymena thermophila (strain SB210)</name>
    <dbReference type="NCBI Taxonomy" id="312017"/>
    <lineage>
        <taxon>Eukaryota</taxon>
        <taxon>Sar</taxon>
        <taxon>Alveolata</taxon>
        <taxon>Ciliophora</taxon>
        <taxon>Intramacronucleata</taxon>
        <taxon>Oligohymenophorea</taxon>
        <taxon>Hymenostomatida</taxon>
        <taxon>Tetrahymenina</taxon>
        <taxon>Tetrahymenidae</taxon>
        <taxon>Tetrahymena</taxon>
    </lineage>
</organism>
<dbReference type="AlphaFoldDB" id="Q24F80"/>
<feature type="signal peptide" evidence="1">
    <location>
        <begin position="1"/>
        <end position="20"/>
    </location>
</feature>
<proteinExistence type="predicted"/>
<dbReference type="InParanoid" id="Q24F80"/>
<dbReference type="HOGENOM" id="CLU_1614142_0_0_1"/>
<dbReference type="KEGG" id="tet:TTHERM_01311270"/>
<reference evidence="3" key="1">
    <citation type="journal article" date="2006" name="PLoS Biol.">
        <title>Macronuclear genome sequence of the ciliate Tetrahymena thermophila, a model eukaryote.</title>
        <authorList>
            <person name="Eisen J.A."/>
            <person name="Coyne R.S."/>
            <person name="Wu M."/>
            <person name="Wu D."/>
            <person name="Thiagarajan M."/>
            <person name="Wortman J.R."/>
            <person name="Badger J.H."/>
            <person name="Ren Q."/>
            <person name="Amedeo P."/>
            <person name="Jones K.M."/>
            <person name="Tallon L.J."/>
            <person name="Delcher A.L."/>
            <person name="Salzberg S.L."/>
            <person name="Silva J.C."/>
            <person name="Haas B.J."/>
            <person name="Majoros W.H."/>
            <person name="Farzad M."/>
            <person name="Carlton J.M."/>
            <person name="Smith R.K. Jr."/>
            <person name="Garg J."/>
            <person name="Pearlman R.E."/>
            <person name="Karrer K.M."/>
            <person name="Sun L."/>
            <person name="Manning G."/>
            <person name="Elde N.C."/>
            <person name="Turkewitz A.P."/>
            <person name="Asai D.J."/>
            <person name="Wilkes D.E."/>
            <person name="Wang Y."/>
            <person name="Cai H."/>
            <person name="Collins K."/>
            <person name="Stewart B.A."/>
            <person name="Lee S.R."/>
            <person name="Wilamowska K."/>
            <person name="Weinberg Z."/>
            <person name="Ruzzo W.L."/>
            <person name="Wloga D."/>
            <person name="Gaertig J."/>
            <person name="Frankel J."/>
            <person name="Tsao C.-C."/>
            <person name="Gorovsky M.A."/>
            <person name="Keeling P.J."/>
            <person name="Waller R.F."/>
            <person name="Patron N.J."/>
            <person name="Cherry J.M."/>
            <person name="Stover N.A."/>
            <person name="Krieger C.J."/>
            <person name="del Toro C."/>
            <person name="Ryder H.F."/>
            <person name="Williamson S.C."/>
            <person name="Barbeau R.A."/>
            <person name="Hamilton E.P."/>
            <person name="Orias E."/>
        </authorList>
    </citation>
    <scope>NUCLEOTIDE SEQUENCE [LARGE SCALE GENOMIC DNA]</scope>
    <source>
        <strain evidence="3">SB210</strain>
    </source>
</reference>
<dbReference type="Proteomes" id="UP000009168">
    <property type="component" value="Unassembled WGS sequence"/>
</dbReference>
<accession>Q24F80</accession>
<evidence type="ECO:0008006" key="4">
    <source>
        <dbReference type="Google" id="ProtNLM"/>
    </source>
</evidence>
<dbReference type="EMBL" id="GG662291">
    <property type="protein sequence ID" value="EAS06444.1"/>
    <property type="molecule type" value="Genomic_DNA"/>
</dbReference>
<evidence type="ECO:0000313" key="2">
    <source>
        <dbReference type="EMBL" id="EAS06444.1"/>
    </source>
</evidence>
<keyword evidence="3" id="KW-1185">Reference proteome</keyword>
<gene>
    <name evidence="2" type="ORF">TTHERM_01311270</name>
</gene>
<feature type="chain" id="PRO_5004202096" description="Transmembrane protein" evidence="1">
    <location>
        <begin position="21"/>
        <end position="165"/>
    </location>
</feature>
<dbReference type="RefSeq" id="XP_001026689.1">
    <property type="nucleotide sequence ID" value="XM_001026689.2"/>
</dbReference>
<name>Q24F80_TETTS</name>
<evidence type="ECO:0000313" key="3">
    <source>
        <dbReference type="Proteomes" id="UP000009168"/>
    </source>
</evidence>
<keyword evidence="1" id="KW-0732">Signal</keyword>
<protein>
    <recommendedName>
        <fullName evidence="4">Transmembrane protein</fullName>
    </recommendedName>
</protein>
<evidence type="ECO:0000256" key="1">
    <source>
        <dbReference type="SAM" id="SignalP"/>
    </source>
</evidence>
<dbReference type="GeneID" id="7827960"/>
<sequence>MKKLVALLFACAVLISYVESKKKLRQNDQQDANGFTDQLLEGPKQLNSTQGVDQIAQRIVSDPNQVHALEADKENQFFIQTKPVAIMYNNDPDFKPQLIQNNMDSSKGVTQFDSLQQECFRQCKKIGGNVFYQNKNKNYFCCQFALNNNYDGTYQQTCLTATLNC</sequence>